<proteinExistence type="predicted"/>
<feature type="non-terminal residue" evidence="1">
    <location>
        <position position="1"/>
    </location>
</feature>
<dbReference type="AlphaFoldDB" id="A0A813GGN6"/>
<organism evidence="1 2">
    <name type="scientific">Polarella glacialis</name>
    <name type="common">Dinoflagellate</name>
    <dbReference type="NCBI Taxonomy" id="89957"/>
    <lineage>
        <taxon>Eukaryota</taxon>
        <taxon>Sar</taxon>
        <taxon>Alveolata</taxon>
        <taxon>Dinophyceae</taxon>
        <taxon>Suessiales</taxon>
        <taxon>Suessiaceae</taxon>
        <taxon>Polarella</taxon>
    </lineage>
</organism>
<name>A0A813GGN6_POLGL</name>
<gene>
    <name evidence="1" type="ORF">PGLA1383_LOCUS41511</name>
</gene>
<dbReference type="Proteomes" id="UP000654075">
    <property type="component" value="Unassembled WGS sequence"/>
</dbReference>
<sequence length="52" mass="6002">AACLLPVIEEAWATQDNTDNNNSNNHNTWITVPRGTEVQHGNWLLHECFNRR</sequence>
<reference evidence="1" key="1">
    <citation type="submission" date="2021-02" db="EMBL/GenBank/DDBJ databases">
        <authorList>
            <person name="Dougan E. K."/>
            <person name="Rhodes N."/>
            <person name="Thang M."/>
            <person name="Chan C."/>
        </authorList>
    </citation>
    <scope>NUCLEOTIDE SEQUENCE</scope>
</reference>
<evidence type="ECO:0000313" key="1">
    <source>
        <dbReference type="EMBL" id="CAE8624384.1"/>
    </source>
</evidence>
<protein>
    <submittedName>
        <fullName evidence="1">Uncharacterized protein</fullName>
    </submittedName>
</protein>
<dbReference type="EMBL" id="CAJNNV010028377">
    <property type="protein sequence ID" value="CAE8624384.1"/>
    <property type="molecule type" value="Genomic_DNA"/>
</dbReference>
<evidence type="ECO:0000313" key="2">
    <source>
        <dbReference type="Proteomes" id="UP000654075"/>
    </source>
</evidence>
<comment type="caution">
    <text evidence="1">The sequence shown here is derived from an EMBL/GenBank/DDBJ whole genome shotgun (WGS) entry which is preliminary data.</text>
</comment>
<keyword evidence="2" id="KW-1185">Reference proteome</keyword>
<accession>A0A813GGN6</accession>